<gene>
    <name evidence="20" type="ORF">CRM22_005195</name>
</gene>
<dbReference type="GO" id="GO:0005886">
    <property type="term" value="C:plasma membrane"/>
    <property type="evidence" value="ECO:0007669"/>
    <property type="project" value="UniProtKB-SubCell"/>
</dbReference>
<dbReference type="PROSITE" id="PS00107">
    <property type="entry name" value="PROTEIN_KINASE_ATP"/>
    <property type="match status" value="1"/>
</dbReference>
<reference evidence="20 21" key="1">
    <citation type="journal article" date="2019" name="BMC Genomics">
        <title>New insights from Opisthorchis felineus genome: update on genomics of the epidemiologically important liver flukes.</title>
        <authorList>
            <person name="Ershov N.I."/>
            <person name="Mordvinov V.A."/>
            <person name="Prokhortchouk E.B."/>
            <person name="Pakharukova M.Y."/>
            <person name="Gunbin K.V."/>
            <person name="Ustyantsev K."/>
            <person name="Genaev M.A."/>
            <person name="Blinov A.G."/>
            <person name="Mazur A."/>
            <person name="Boulygina E."/>
            <person name="Tsygankova S."/>
            <person name="Khrameeva E."/>
            <person name="Chekanov N."/>
            <person name="Fan G."/>
            <person name="Xiao A."/>
            <person name="Zhang H."/>
            <person name="Xu X."/>
            <person name="Yang H."/>
            <person name="Solovyev V."/>
            <person name="Lee S.M."/>
            <person name="Liu X."/>
            <person name="Afonnikov D.A."/>
            <person name="Skryabin K.G."/>
        </authorList>
    </citation>
    <scope>NUCLEOTIDE SEQUENCE [LARGE SCALE GENOMIC DNA]</scope>
    <source>
        <strain evidence="20">AK-0245</strain>
        <tissue evidence="20">Whole organism</tissue>
    </source>
</reference>
<dbReference type="GO" id="GO:0005925">
    <property type="term" value="C:focal adhesion"/>
    <property type="evidence" value="ECO:0007669"/>
    <property type="project" value="InterPro"/>
</dbReference>
<dbReference type="SMART" id="SM00219">
    <property type="entry name" value="TyrKc"/>
    <property type="match status" value="1"/>
</dbReference>
<keyword evidence="13" id="KW-0829">Tyrosine-protein kinase</keyword>
<dbReference type="Proteomes" id="UP000308267">
    <property type="component" value="Unassembled WGS sequence"/>
</dbReference>
<feature type="domain" description="Protein kinase" evidence="19">
    <location>
        <begin position="376"/>
        <end position="632"/>
    </location>
</feature>
<dbReference type="GO" id="GO:0005737">
    <property type="term" value="C:cytoplasm"/>
    <property type="evidence" value="ECO:0007669"/>
    <property type="project" value="UniProtKB-SubCell"/>
</dbReference>
<dbReference type="Gene3D" id="2.30.29.30">
    <property type="entry name" value="Pleckstrin-homology domain (PH domain)/Phosphotyrosine-binding domain (PTB)"/>
    <property type="match status" value="1"/>
</dbReference>
<evidence type="ECO:0000313" key="21">
    <source>
        <dbReference type="Proteomes" id="UP000308267"/>
    </source>
</evidence>
<dbReference type="InterPro" id="IPR014352">
    <property type="entry name" value="FERM/acyl-CoA-bd_prot_sf"/>
</dbReference>
<keyword evidence="6" id="KW-0963">Cytoplasm</keyword>
<feature type="region of interest" description="Disordered" evidence="18">
    <location>
        <begin position="638"/>
        <end position="657"/>
    </location>
</feature>
<accession>A0A4S2LZC5</accession>
<evidence type="ECO:0000256" key="15">
    <source>
        <dbReference type="ARBA" id="ARBA00051245"/>
    </source>
</evidence>
<keyword evidence="21" id="KW-1185">Reference proteome</keyword>
<dbReference type="SUPFAM" id="SSF56112">
    <property type="entry name" value="Protein kinase-like (PK-like)"/>
    <property type="match status" value="1"/>
</dbReference>
<dbReference type="InterPro" id="IPR050122">
    <property type="entry name" value="RTK"/>
</dbReference>
<dbReference type="InterPro" id="IPR000719">
    <property type="entry name" value="Prot_kinase_dom"/>
</dbReference>
<keyword evidence="9 17" id="KW-0547">Nucleotide-binding</keyword>
<feature type="region of interest" description="Disordered" evidence="18">
    <location>
        <begin position="825"/>
        <end position="867"/>
    </location>
</feature>
<dbReference type="GO" id="GO:0004715">
    <property type="term" value="F:non-membrane spanning protein tyrosine kinase activity"/>
    <property type="evidence" value="ECO:0007669"/>
    <property type="project" value="UniProtKB-EC"/>
</dbReference>
<evidence type="ECO:0000256" key="11">
    <source>
        <dbReference type="ARBA" id="ARBA00022840"/>
    </source>
</evidence>
<dbReference type="InterPro" id="IPR011993">
    <property type="entry name" value="PH-like_dom_sf"/>
</dbReference>
<dbReference type="Pfam" id="PF03623">
    <property type="entry name" value="Focal_AT"/>
    <property type="match status" value="1"/>
</dbReference>
<dbReference type="InterPro" id="IPR008266">
    <property type="entry name" value="Tyr_kinase_AS"/>
</dbReference>
<evidence type="ECO:0000256" key="4">
    <source>
        <dbReference type="ARBA" id="ARBA00011903"/>
    </source>
</evidence>
<evidence type="ECO:0000256" key="3">
    <source>
        <dbReference type="ARBA" id="ARBA00004496"/>
    </source>
</evidence>
<keyword evidence="12" id="KW-0472">Membrane</keyword>
<evidence type="ECO:0000256" key="2">
    <source>
        <dbReference type="ARBA" id="ARBA00004202"/>
    </source>
</evidence>
<dbReference type="Gene3D" id="1.20.80.10">
    <property type="match status" value="1"/>
</dbReference>
<dbReference type="EMBL" id="SJOL01006443">
    <property type="protein sequence ID" value="TGZ66667.1"/>
    <property type="molecule type" value="Genomic_DNA"/>
</dbReference>
<dbReference type="InterPro" id="IPR005189">
    <property type="entry name" value="Focal_adhesion_kin_target_dom"/>
</dbReference>
<evidence type="ECO:0000256" key="14">
    <source>
        <dbReference type="ARBA" id="ARBA00051243"/>
    </source>
</evidence>
<dbReference type="FunFam" id="1.10.510.10:FF:000027">
    <property type="entry name" value="Receptor protein-tyrosine kinase"/>
    <property type="match status" value="1"/>
</dbReference>
<comment type="caution">
    <text evidence="20">The sequence shown here is derived from an EMBL/GenBank/DDBJ whole genome shotgun (WGS) entry which is preliminary data.</text>
</comment>
<evidence type="ECO:0000256" key="5">
    <source>
        <dbReference type="ARBA" id="ARBA00022475"/>
    </source>
</evidence>
<evidence type="ECO:0000256" key="7">
    <source>
        <dbReference type="ARBA" id="ARBA00022553"/>
    </source>
</evidence>
<dbReference type="InterPro" id="IPR020635">
    <property type="entry name" value="Tyr_kinase_cat_dom"/>
</dbReference>
<dbReference type="Pfam" id="PF07714">
    <property type="entry name" value="PK_Tyr_Ser-Thr"/>
    <property type="match status" value="1"/>
</dbReference>
<dbReference type="GO" id="GO:0043235">
    <property type="term" value="C:receptor complex"/>
    <property type="evidence" value="ECO:0007669"/>
    <property type="project" value="TreeGrafter"/>
</dbReference>
<keyword evidence="8" id="KW-0808">Transferase</keyword>
<dbReference type="InterPro" id="IPR001245">
    <property type="entry name" value="Ser-Thr/Tyr_kinase_cat_dom"/>
</dbReference>
<protein>
    <recommendedName>
        <fullName evidence="4">non-specific protein-tyrosine kinase</fullName>
        <ecNumber evidence="4">2.7.10.2</ecNumber>
    </recommendedName>
</protein>
<dbReference type="InterPro" id="IPR035963">
    <property type="entry name" value="FERM_2"/>
</dbReference>
<dbReference type="InterPro" id="IPR049385">
    <property type="entry name" value="FAK1-like_FERM_C"/>
</dbReference>
<dbReference type="InterPro" id="IPR017441">
    <property type="entry name" value="Protein_kinase_ATP_BS"/>
</dbReference>
<dbReference type="PROSITE" id="PS00109">
    <property type="entry name" value="PROTEIN_KINASE_TYR"/>
    <property type="match status" value="1"/>
</dbReference>
<dbReference type="Pfam" id="PF21477">
    <property type="entry name" value="FERM_C_FAK1"/>
    <property type="match status" value="1"/>
</dbReference>
<comment type="catalytic activity">
    <reaction evidence="14">
        <text>L-tyrosyl-[protein] + ATP = O-phospho-L-tyrosyl-[protein] + ADP + H(+)</text>
        <dbReference type="Rhea" id="RHEA:10596"/>
        <dbReference type="Rhea" id="RHEA-COMP:10136"/>
        <dbReference type="Rhea" id="RHEA-COMP:20101"/>
        <dbReference type="ChEBI" id="CHEBI:15378"/>
        <dbReference type="ChEBI" id="CHEBI:30616"/>
        <dbReference type="ChEBI" id="CHEBI:46858"/>
        <dbReference type="ChEBI" id="CHEBI:61978"/>
        <dbReference type="ChEBI" id="CHEBI:456216"/>
        <dbReference type="EC" id="2.7.10.1"/>
    </reaction>
</comment>
<evidence type="ECO:0000256" key="12">
    <source>
        <dbReference type="ARBA" id="ARBA00023136"/>
    </source>
</evidence>
<dbReference type="EC" id="2.7.10.2" evidence="4"/>
<evidence type="ECO:0000256" key="8">
    <source>
        <dbReference type="ARBA" id="ARBA00022679"/>
    </source>
</evidence>
<name>A0A4S2LZC5_OPIFE</name>
<dbReference type="GO" id="GO:0005524">
    <property type="term" value="F:ATP binding"/>
    <property type="evidence" value="ECO:0007669"/>
    <property type="project" value="UniProtKB-UniRule"/>
</dbReference>
<dbReference type="SUPFAM" id="SSF50729">
    <property type="entry name" value="PH domain-like"/>
    <property type="match status" value="1"/>
</dbReference>
<evidence type="ECO:0000256" key="10">
    <source>
        <dbReference type="ARBA" id="ARBA00022777"/>
    </source>
</evidence>
<dbReference type="PRINTS" id="PR00109">
    <property type="entry name" value="TYRKINASE"/>
</dbReference>
<evidence type="ECO:0000256" key="17">
    <source>
        <dbReference type="PROSITE-ProRule" id="PRU10141"/>
    </source>
</evidence>
<evidence type="ECO:0000256" key="16">
    <source>
        <dbReference type="ARBA" id="ARBA00061333"/>
    </source>
</evidence>
<evidence type="ECO:0000259" key="19">
    <source>
        <dbReference type="PROSITE" id="PS50011"/>
    </source>
</evidence>
<sequence>MGEVQDVITIYTNVGYAKVICAAETTVKEMIGMAMRTVSLTSSPQLYCLQLAQSTTAKSHLFSRHILCRSLTWAELKTFYGPCELMLSICLYPTKFEEAARNDRSTLCYLHQQTKELYYMQFAAIEDVEMAFEVGCLDIRSVLPGSKLSPKDLIDLVEKVRTLQSFFPPCVTNHYKGRSLRRAVQNYLLKIKHYTEEDCVLDMLNRYLILLQFDRDVIKCSFGAGYGIPAELVIGPRFQVSITVENARQPRLLAYFASIRQVLVSRTPCPDGERFQVRLAIEPSPDHSGPLELITFTFYSQEDADTIVHLLEGYCGESIGAAFHHGSSDQHLGRRPSREEFLPNGCPYRFREVENSELRSVTQSDDSQVEIPRSNVILEQVLGEGQFGDVYKGVYTKYAHAEPIPVAVKTCKLETSLEDRQQFLEEASILREFSHPHIVRLYGICSEDPIWVIMEYAPFGELRHYLLANQTNVSLSMRITFCYQIVTALTCLEDKKCVHRDIAARNILVAREDWVKLADFGMAKMLQDAEEFRADKGRKMPIKWMPPESIHHRRFSTASDVWMFGVCMWEIITGGVKPFADLTNAEAADLVTRGHRLKRPAVCPSNLYTLMLECWNTNPQLRPSFSSLKPRLRELAAQSRSITETENMNENPSEASEQLLSQLIEEANIREDEKRNLFDQNMAETLLSNPADTPSLIDQNWVSNNCSRWEEVTELEDRTNGRHPITDNTGLVSEGPFSRRRVVQLREGSNRRGLGRSTSVGRADSGRNHCNSNSSTRRSFRKPSSSADDQAARSYLHGVPNLTRDPSPCRRNVKTHPAVRLDEFLQLNDSSTPEHQRQKASAWLATESPTRWNPKNGTEHSSATSPSSMELAMLPRIAMNQVDDPIYRATVQVVKTVRVASQQLMSATPETYALLAKSIGAAVKDLLTAVHTHFSSESIINEIFLAERQVNASMFHLISTIKDATLATNRGPLLEEFRRHLMTLCYAVANDAHSLYSAVHDCRLRNSDGRNCHT</sequence>
<dbReference type="PANTHER" id="PTHR24416:SF611">
    <property type="entry name" value="TYROSINE-PROTEIN KINASE TRANSMEMBRANE RECEPTOR ROR"/>
    <property type="match status" value="1"/>
</dbReference>
<keyword evidence="7" id="KW-0597">Phosphoprotein</keyword>
<proteinExistence type="inferred from homology"/>
<dbReference type="SUPFAM" id="SSF68993">
    <property type="entry name" value="FAT domain of focal adhesion kinase"/>
    <property type="match status" value="1"/>
</dbReference>
<dbReference type="InterPro" id="IPR036137">
    <property type="entry name" value="Focal_adhe_kin_target_dom_sf"/>
</dbReference>
<dbReference type="GO" id="GO:0007169">
    <property type="term" value="P:cell surface receptor protein tyrosine kinase signaling pathway"/>
    <property type="evidence" value="ECO:0007669"/>
    <property type="project" value="TreeGrafter"/>
</dbReference>
<feature type="compositionally biased region" description="Polar residues" evidence="18">
    <location>
        <begin position="768"/>
        <end position="788"/>
    </location>
</feature>
<feature type="compositionally biased region" description="Polar residues" evidence="18">
    <location>
        <begin position="847"/>
        <end position="867"/>
    </location>
</feature>
<feature type="binding site" evidence="17">
    <location>
        <position position="409"/>
    </location>
    <ligand>
        <name>ATP</name>
        <dbReference type="ChEBI" id="CHEBI:30616"/>
    </ligand>
</feature>
<keyword evidence="10" id="KW-0418">Kinase</keyword>
<dbReference type="PANTHER" id="PTHR24416">
    <property type="entry name" value="TYROSINE-PROTEIN KINASE RECEPTOR"/>
    <property type="match status" value="1"/>
</dbReference>
<evidence type="ECO:0000256" key="1">
    <source>
        <dbReference type="ARBA" id="ARBA00004167"/>
    </source>
</evidence>
<dbReference type="AlphaFoldDB" id="A0A4S2LZC5"/>
<dbReference type="SUPFAM" id="SSF47031">
    <property type="entry name" value="Second domain of FERM"/>
    <property type="match status" value="1"/>
</dbReference>
<evidence type="ECO:0000256" key="18">
    <source>
        <dbReference type="SAM" id="MobiDB-lite"/>
    </source>
</evidence>
<dbReference type="Gene3D" id="1.10.510.10">
    <property type="entry name" value="Transferase(Phosphotransferase) domain 1"/>
    <property type="match status" value="1"/>
</dbReference>
<evidence type="ECO:0000256" key="6">
    <source>
        <dbReference type="ARBA" id="ARBA00022490"/>
    </source>
</evidence>
<comment type="subcellular location">
    <subcellularLocation>
        <location evidence="2">Cell membrane</location>
        <topology evidence="2">Peripheral membrane protein</topology>
    </subcellularLocation>
    <subcellularLocation>
        <location evidence="3">Cytoplasm</location>
    </subcellularLocation>
    <subcellularLocation>
        <location evidence="1">Membrane</location>
        <topology evidence="1">Single-pass membrane protein</topology>
    </subcellularLocation>
</comment>
<evidence type="ECO:0000313" key="20">
    <source>
        <dbReference type="EMBL" id="TGZ66667.1"/>
    </source>
</evidence>
<dbReference type="Gene3D" id="1.20.120.330">
    <property type="entry name" value="Nucleotidyltransferases domain 2"/>
    <property type="match status" value="1"/>
</dbReference>
<dbReference type="Gene3D" id="3.30.200.20">
    <property type="entry name" value="Phosphorylase Kinase, domain 1"/>
    <property type="match status" value="1"/>
</dbReference>
<organism evidence="20 21">
    <name type="scientific">Opisthorchis felineus</name>
    <dbReference type="NCBI Taxonomy" id="147828"/>
    <lineage>
        <taxon>Eukaryota</taxon>
        <taxon>Metazoa</taxon>
        <taxon>Spiralia</taxon>
        <taxon>Lophotrochozoa</taxon>
        <taxon>Platyhelminthes</taxon>
        <taxon>Trematoda</taxon>
        <taxon>Digenea</taxon>
        <taxon>Opisthorchiida</taxon>
        <taxon>Opisthorchiata</taxon>
        <taxon>Opisthorchiidae</taxon>
        <taxon>Opisthorchis</taxon>
    </lineage>
</organism>
<dbReference type="GO" id="GO:0004714">
    <property type="term" value="F:transmembrane receptor protein tyrosine kinase activity"/>
    <property type="evidence" value="ECO:0007669"/>
    <property type="project" value="UniProtKB-EC"/>
</dbReference>
<dbReference type="PROSITE" id="PS50011">
    <property type="entry name" value="PROTEIN_KINASE_DOM"/>
    <property type="match status" value="1"/>
</dbReference>
<keyword evidence="11 17" id="KW-0067">ATP-binding</keyword>
<dbReference type="OrthoDB" id="9976756at2759"/>
<comment type="similarity">
    <text evidence="16">Belongs to the protein kinase superfamily. Tyr protein kinase family. Fes/fps subfamily.</text>
</comment>
<dbReference type="InterPro" id="IPR011009">
    <property type="entry name" value="Kinase-like_dom_sf"/>
</dbReference>
<comment type="catalytic activity">
    <reaction evidence="15">
        <text>L-tyrosyl-[protein] + ATP = O-phospho-L-tyrosyl-[protein] + ADP + H(+)</text>
        <dbReference type="Rhea" id="RHEA:10596"/>
        <dbReference type="Rhea" id="RHEA-COMP:10136"/>
        <dbReference type="Rhea" id="RHEA-COMP:20101"/>
        <dbReference type="ChEBI" id="CHEBI:15378"/>
        <dbReference type="ChEBI" id="CHEBI:30616"/>
        <dbReference type="ChEBI" id="CHEBI:46858"/>
        <dbReference type="ChEBI" id="CHEBI:61978"/>
        <dbReference type="ChEBI" id="CHEBI:456216"/>
        <dbReference type="EC" id="2.7.10.2"/>
    </reaction>
</comment>
<dbReference type="STRING" id="147828.A0A4S2LZC5"/>
<dbReference type="FunFam" id="3.30.200.20:FF:000194">
    <property type="entry name" value="protein-tyrosine kinase 2-beta isoform X1"/>
    <property type="match status" value="1"/>
</dbReference>
<keyword evidence="5" id="KW-1003">Cell membrane</keyword>
<evidence type="ECO:0000256" key="9">
    <source>
        <dbReference type="ARBA" id="ARBA00022741"/>
    </source>
</evidence>
<feature type="region of interest" description="Disordered" evidence="18">
    <location>
        <begin position="715"/>
        <end position="791"/>
    </location>
</feature>
<dbReference type="GO" id="GO:0007172">
    <property type="term" value="P:signal complex assembly"/>
    <property type="evidence" value="ECO:0007669"/>
    <property type="project" value="InterPro"/>
</dbReference>
<evidence type="ECO:0000256" key="13">
    <source>
        <dbReference type="ARBA" id="ARBA00023137"/>
    </source>
</evidence>